<organism evidence="1 2">
    <name type="scientific">Rubroshorea leprosula</name>
    <dbReference type="NCBI Taxonomy" id="152421"/>
    <lineage>
        <taxon>Eukaryota</taxon>
        <taxon>Viridiplantae</taxon>
        <taxon>Streptophyta</taxon>
        <taxon>Embryophyta</taxon>
        <taxon>Tracheophyta</taxon>
        <taxon>Spermatophyta</taxon>
        <taxon>Magnoliopsida</taxon>
        <taxon>eudicotyledons</taxon>
        <taxon>Gunneridae</taxon>
        <taxon>Pentapetalae</taxon>
        <taxon>rosids</taxon>
        <taxon>malvids</taxon>
        <taxon>Malvales</taxon>
        <taxon>Dipterocarpaceae</taxon>
        <taxon>Rubroshorea</taxon>
    </lineage>
</organism>
<proteinExistence type="predicted"/>
<name>A0AAV5HTG3_9ROSI</name>
<dbReference type="Proteomes" id="UP001054252">
    <property type="component" value="Unassembled WGS sequence"/>
</dbReference>
<reference evidence="1 2" key="1">
    <citation type="journal article" date="2021" name="Commun. Biol.">
        <title>The genome of Shorea leprosula (Dipterocarpaceae) highlights the ecological relevance of drought in aseasonal tropical rainforests.</title>
        <authorList>
            <person name="Ng K.K.S."/>
            <person name="Kobayashi M.J."/>
            <person name="Fawcett J.A."/>
            <person name="Hatakeyama M."/>
            <person name="Paape T."/>
            <person name="Ng C.H."/>
            <person name="Ang C.C."/>
            <person name="Tnah L.H."/>
            <person name="Lee C.T."/>
            <person name="Nishiyama T."/>
            <person name="Sese J."/>
            <person name="O'Brien M.J."/>
            <person name="Copetti D."/>
            <person name="Mohd Noor M.I."/>
            <person name="Ong R.C."/>
            <person name="Putra M."/>
            <person name="Sireger I.Z."/>
            <person name="Indrioko S."/>
            <person name="Kosugi Y."/>
            <person name="Izuno A."/>
            <person name="Isagi Y."/>
            <person name="Lee S.L."/>
            <person name="Shimizu K.K."/>
        </authorList>
    </citation>
    <scope>NUCLEOTIDE SEQUENCE [LARGE SCALE GENOMIC DNA]</scope>
    <source>
        <strain evidence="1">214</strain>
    </source>
</reference>
<sequence>MSSCRFVSCSVGCRDKGAAAGSTQQGAQSKGIWVRSGCTLGAAGAQGAERRAQGQGPKAQGNLGRFGRGGKILVAEKGYGLHPIYGGDTQLQRIVRWSYVLTHIQMG</sequence>
<protein>
    <submittedName>
        <fullName evidence="1">Uncharacterized protein</fullName>
    </submittedName>
</protein>
<dbReference type="AlphaFoldDB" id="A0AAV5HTG3"/>
<evidence type="ECO:0000313" key="2">
    <source>
        <dbReference type="Proteomes" id="UP001054252"/>
    </source>
</evidence>
<gene>
    <name evidence="1" type="ORF">SLEP1_g2598</name>
</gene>
<keyword evidence="2" id="KW-1185">Reference proteome</keyword>
<dbReference type="EMBL" id="BPVZ01000002">
    <property type="protein sequence ID" value="GKU88315.1"/>
    <property type="molecule type" value="Genomic_DNA"/>
</dbReference>
<accession>A0AAV5HTG3</accession>
<comment type="caution">
    <text evidence="1">The sequence shown here is derived from an EMBL/GenBank/DDBJ whole genome shotgun (WGS) entry which is preliminary data.</text>
</comment>
<evidence type="ECO:0000313" key="1">
    <source>
        <dbReference type="EMBL" id="GKU88315.1"/>
    </source>
</evidence>